<evidence type="ECO:0000313" key="1">
    <source>
        <dbReference type="EMBL" id="KAL0455440.1"/>
    </source>
</evidence>
<proteinExistence type="predicted"/>
<protein>
    <submittedName>
        <fullName evidence="1">Uncharacterized protein</fullName>
    </submittedName>
</protein>
<organism evidence="1">
    <name type="scientific">Sesamum latifolium</name>
    <dbReference type="NCBI Taxonomy" id="2727402"/>
    <lineage>
        <taxon>Eukaryota</taxon>
        <taxon>Viridiplantae</taxon>
        <taxon>Streptophyta</taxon>
        <taxon>Embryophyta</taxon>
        <taxon>Tracheophyta</taxon>
        <taxon>Spermatophyta</taxon>
        <taxon>Magnoliopsida</taxon>
        <taxon>eudicotyledons</taxon>
        <taxon>Gunneridae</taxon>
        <taxon>Pentapetalae</taxon>
        <taxon>asterids</taxon>
        <taxon>lamiids</taxon>
        <taxon>Lamiales</taxon>
        <taxon>Pedaliaceae</taxon>
        <taxon>Sesamum</taxon>
    </lineage>
</organism>
<dbReference type="PANTHER" id="PTHR33116">
    <property type="entry name" value="REVERSE TRANSCRIPTASE ZINC-BINDING DOMAIN-CONTAINING PROTEIN-RELATED-RELATED"/>
    <property type="match status" value="1"/>
</dbReference>
<gene>
    <name evidence="1" type="ORF">Slati_0883200</name>
</gene>
<reference evidence="1" key="2">
    <citation type="journal article" date="2024" name="Plant">
        <title>Genomic evolution and insights into agronomic trait innovations of Sesamum species.</title>
        <authorList>
            <person name="Miao H."/>
            <person name="Wang L."/>
            <person name="Qu L."/>
            <person name="Liu H."/>
            <person name="Sun Y."/>
            <person name="Le M."/>
            <person name="Wang Q."/>
            <person name="Wei S."/>
            <person name="Zheng Y."/>
            <person name="Lin W."/>
            <person name="Duan Y."/>
            <person name="Cao H."/>
            <person name="Xiong S."/>
            <person name="Wang X."/>
            <person name="Wei L."/>
            <person name="Li C."/>
            <person name="Ma Q."/>
            <person name="Ju M."/>
            <person name="Zhao R."/>
            <person name="Li G."/>
            <person name="Mu C."/>
            <person name="Tian Q."/>
            <person name="Mei H."/>
            <person name="Zhang T."/>
            <person name="Gao T."/>
            <person name="Zhang H."/>
        </authorList>
    </citation>
    <scope>NUCLEOTIDE SEQUENCE</scope>
    <source>
        <strain evidence="1">KEN1</strain>
    </source>
</reference>
<comment type="caution">
    <text evidence="1">The sequence shown here is derived from an EMBL/GenBank/DDBJ whole genome shotgun (WGS) entry which is preliminary data.</text>
</comment>
<dbReference type="AlphaFoldDB" id="A0AAW2XN20"/>
<dbReference type="EMBL" id="JACGWN010000003">
    <property type="protein sequence ID" value="KAL0455440.1"/>
    <property type="molecule type" value="Genomic_DNA"/>
</dbReference>
<sequence length="102" mass="12021">MAFVLPNSVIKVIEARMRKFLWHGNSDSGMAKVAWKDVCKPLEEGEQGLKALEPLNKALMSQHFWSIVRKDQSSIWDKERWTLFKILSLQRDSKSIWVQWVY</sequence>
<accession>A0AAW2XN20</accession>
<name>A0AAW2XN20_9LAMI</name>
<dbReference type="PANTHER" id="PTHR33116:SF84">
    <property type="entry name" value="RNA-DIRECTED DNA POLYMERASE"/>
    <property type="match status" value="1"/>
</dbReference>
<reference evidence="1" key="1">
    <citation type="submission" date="2020-06" db="EMBL/GenBank/DDBJ databases">
        <authorList>
            <person name="Li T."/>
            <person name="Hu X."/>
            <person name="Zhang T."/>
            <person name="Song X."/>
            <person name="Zhang H."/>
            <person name="Dai N."/>
            <person name="Sheng W."/>
            <person name="Hou X."/>
            <person name="Wei L."/>
        </authorList>
    </citation>
    <scope>NUCLEOTIDE SEQUENCE</scope>
    <source>
        <strain evidence="1">KEN1</strain>
        <tissue evidence="1">Leaf</tissue>
    </source>
</reference>